<dbReference type="Gene3D" id="3.30.160.60">
    <property type="entry name" value="Classic Zinc Finger"/>
    <property type="match status" value="1"/>
</dbReference>
<keyword evidence="1" id="KW-0863">Zinc-finger</keyword>
<evidence type="ECO:0000256" key="2">
    <source>
        <dbReference type="SAM" id="MobiDB-lite"/>
    </source>
</evidence>
<proteinExistence type="predicted"/>
<dbReference type="PaxDb" id="6239-R07E5.5"/>
<dbReference type="InterPro" id="IPR036236">
    <property type="entry name" value="Znf_C2H2_sf"/>
</dbReference>
<evidence type="ECO:0000313" key="6">
    <source>
        <dbReference type="WormBase" id="R07E5.5"/>
    </source>
</evidence>
<feature type="domain" description="C2H2-type" evidence="3">
    <location>
        <begin position="89"/>
        <end position="111"/>
    </location>
</feature>
<dbReference type="AGR" id="WB:WBGene00011113"/>
<dbReference type="WormBase" id="R07E5.5">
    <property type="protein sequence ID" value="CE43503"/>
    <property type="gene ID" value="WBGene00011113"/>
</dbReference>
<dbReference type="GeneID" id="187681"/>
<feature type="region of interest" description="Disordered" evidence="2">
    <location>
        <begin position="115"/>
        <end position="144"/>
    </location>
</feature>
<dbReference type="GO" id="GO:0008270">
    <property type="term" value="F:zinc ion binding"/>
    <property type="evidence" value="ECO:0007669"/>
    <property type="project" value="UniProtKB-KW"/>
</dbReference>
<dbReference type="Proteomes" id="UP000001940">
    <property type="component" value="Chromosome III"/>
</dbReference>
<dbReference type="PhylomeDB" id="Q21825"/>
<name>Q21825_CAEEL</name>
<evidence type="ECO:0000313" key="4">
    <source>
        <dbReference type="EMBL" id="CAA83620.2"/>
    </source>
</evidence>
<accession>Q21825</accession>
<protein>
    <submittedName>
        <fullName evidence="4">C2H2-type domain-containing protein</fullName>
    </submittedName>
</protein>
<feature type="compositionally biased region" description="Acidic residues" evidence="2">
    <location>
        <begin position="129"/>
        <end position="144"/>
    </location>
</feature>
<dbReference type="OrthoDB" id="6077919at2759"/>
<dbReference type="SUPFAM" id="SSF57667">
    <property type="entry name" value="beta-beta-alpha zinc fingers"/>
    <property type="match status" value="1"/>
</dbReference>
<dbReference type="RefSeq" id="NP_497887.2">
    <property type="nucleotide sequence ID" value="NM_065486.2"/>
</dbReference>
<dbReference type="AlphaFoldDB" id="Q21825"/>
<organism evidence="4 5">
    <name type="scientific">Caenorhabditis elegans</name>
    <dbReference type="NCBI Taxonomy" id="6239"/>
    <lineage>
        <taxon>Eukaryota</taxon>
        <taxon>Metazoa</taxon>
        <taxon>Ecdysozoa</taxon>
        <taxon>Nematoda</taxon>
        <taxon>Chromadorea</taxon>
        <taxon>Rhabditida</taxon>
        <taxon>Rhabditina</taxon>
        <taxon>Rhabditomorpha</taxon>
        <taxon>Rhabditoidea</taxon>
        <taxon>Rhabditidae</taxon>
        <taxon>Peloderinae</taxon>
        <taxon>Caenorhabditis</taxon>
    </lineage>
</organism>
<dbReference type="PROSITE" id="PS00028">
    <property type="entry name" value="ZINC_FINGER_C2H2_1"/>
    <property type="match status" value="1"/>
</dbReference>
<dbReference type="InterPro" id="IPR013087">
    <property type="entry name" value="Znf_C2H2_type"/>
</dbReference>
<dbReference type="KEGG" id="cel:CELE_R07E5.5"/>
<sequence>MVEHRERLEATQLKAEEKAAIEGKLQKTNAVKVQIEKNDGKRNRKNSGTCDLCEKNFKTSEELVEHKKNYPRADVEKALSVYKEKDTIYKCLQCSGEFRLKEDFDYHQELHKRLGELKSASSNKSEANKDDESDIDSSFEIIEN</sequence>
<dbReference type="FunCoup" id="Q21825">
    <property type="interactions" value="1"/>
</dbReference>
<keyword evidence="1" id="KW-0862">Zinc</keyword>
<dbReference type="EMBL" id="BX284603">
    <property type="protein sequence ID" value="CAA83620.2"/>
    <property type="molecule type" value="Genomic_DNA"/>
</dbReference>
<gene>
    <name evidence="4" type="ORF">CELE_R07E5.5</name>
    <name evidence="4 6" type="ORF">R07E5.5</name>
</gene>
<dbReference type="HOGENOM" id="CLU_1798186_0_0_1"/>
<evidence type="ECO:0000313" key="5">
    <source>
        <dbReference type="Proteomes" id="UP000001940"/>
    </source>
</evidence>
<dbReference type="Bgee" id="WBGene00011113">
    <property type="expression patterns" value="Expressed in larva and 3 other cell types or tissues"/>
</dbReference>
<keyword evidence="5" id="KW-1185">Reference proteome</keyword>
<dbReference type="SMR" id="Q21825"/>
<evidence type="ECO:0000256" key="1">
    <source>
        <dbReference type="PROSITE-ProRule" id="PRU00042"/>
    </source>
</evidence>
<evidence type="ECO:0000259" key="3">
    <source>
        <dbReference type="PROSITE" id="PS50157"/>
    </source>
</evidence>
<dbReference type="CTD" id="187681"/>
<dbReference type="PROSITE" id="PS50157">
    <property type="entry name" value="ZINC_FINGER_C2H2_2"/>
    <property type="match status" value="1"/>
</dbReference>
<dbReference type="InParanoid" id="Q21825"/>
<keyword evidence="1" id="KW-0479">Metal-binding</keyword>
<dbReference type="eggNOG" id="KOG1721">
    <property type="taxonomic scope" value="Eukaryota"/>
</dbReference>
<reference evidence="4 5" key="1">
    <citation type="journal article" date="1998" name="Science">
        <title>Genome sequence of the nematode C. elegans: a platform for investigating biology.</title>
        <authorList>
            <consortium name="The C. elegans sequencing consortium"/>
            <person name="Sulson J.E."/>
            <person name="Waterston R."/>
        </authorList>
    </citation>
    <scope>NUCLEOTIDE SEQUENCE [LARGE SCALE GENOMIC DNA]</scope>
    <source>
        <strain evidence="4 5">Bristol N2</strain>
    </source>
</reference>
<dbReference type="UCSC" id="R07E5.5">
    <property type="organism name" value="c. elegans"/>
</dbReference>